<evidence type="ECO:0000256" key="3">
    <source>
        <dbReference type="PIRNR" id="PIRNR001365"/>
    </source>
</evidence>
<dbReference type="SMART" id="SM01130">
    <property type="entry name" value="DHDPS"/>
    <property type="match status" value="1"/>
</dbReference>
<evidence type="ECO:0000256" key="2">
    <source>
        <dbReference type="ARBA" id="ARBA00023239"/>
    </source>
</evidence>
<dbReference type="Proteomes" id="UP001595557">
    <property type="component" value="Unassembled WGS sequence"/>
</dbReference>
<reference evidence="5" key="1">
    <citation type="journal article" date="2019" name="Int. J. Syst. Evol. Microbiol.">
        <title>The Global Catalogue of Microorganisms (GCM) 10K type strain sequencing project: providing services to taxonomists for standard genome sequencing and annotation.</title>
        <authorList>
            <consortium name="The Broad Institute Genomics Platform"/>
            <consortium name="The Broad Institute Genome Sequencing Center for Infectious Disease"/>
            <person name="Wu L."/>
            <person name="Ma J."/>
        </authorList>
    </citation>
    <scope>NUCLEOTIDE SEQUENCE [LARGE SCALE GENOMIC DNA]</scope>
    <source>
        <strain evidence="5">KCTC 52239</strain>
    </source>
</reference>
<dbReference type="PIRSF" id="PIRSF001365">
    <property type="entry name" value="DHDPS"/>
    <property type="match status" value="1"/>
</dbReference>
<accession>A0ABV7IHB9</accession>
<comment type="caution">
    <text evidence="4">The sequence shown here is derived from an EMBL/GenBank/DDBJ whole genome shotgun (WGS) entry which is preliminary data.</text>
</comment>
<dbReference type="Pfam" id="PF00701">
    <property type="entry name" value="DHDPS"/>
    <property type="match status" value="1"/>
</dbReference>
<dbReference type="CDD" id="cd00408">
    <property type="entry name" value="DHDPS-like"/>
    <property type="match status" value="1"/>
</dbReference>
<keyword evidence="2 3" id="KW-0456">Lyase</keyword>
<name>A0ABV7IHB9_9RHOB</name>
<dbReference type="EMBL" id="JBHRTE010000086">
    <property type="protein sequence ID" value="MFC3169769.1"/>
    <property type="molecule type" value="Genomic_DNA"/>
</dbReference>
<proteinExistence type="inferred from homology"/>
<evidence type="ECO:0000313" key="4">
    <source>
        <dbReference type="EMBL" id="MFC3169769.1"/>
    </source>
</evidence>
<protein>
    <submittedName>
        <fullName evidence="4">Dihydrodipicolinate synthase family protein</fullName>
    </submittedName>
</protein>
<dbReference type="PANTHER" id="PTHR12128:SF66">
    <property type="entry name" value="4-HYDROXY-2-OXOGLUTARATE ALDOLASE, MITOCHONDRIAL"/>
    <property type="match status" value="1"/>
</dbReference>
<organism evidence="4 5">
    <name type="scientific">Paracoccus fontiphilus</name>
    <dbReference type="NCBI Taxonomy" id="1815556"/>
    <lineage>
        <taxon>Bacteria</taxon>
        <taxon>Pseudomonadati</taxon>
        <taxon>Pseudomonadota</taxon>
        <taxon>Alphaproteobacteria</taxon>
        <taxon>Rhodobacterales</taxon>
        <taxon>Paracoccaceae</taxon>
        <taxon>Paracoccus</taxon>
    </lineage>
</organism>
<dbReference type="RefSeq" id="WP_207464968.1">
    <property type="nucleotide sequence ID" value="NZ_JAFNAW010000002.1"/>
</dbReference>
<evidence type="ECO:0000313" key="5">
    <source>
        <dbReference type="Proteomes" id="UP001595557"/>
    </source>
</evidence>
<gene>
    <name evidence="4" type="ORF">ACFOD7_17095</name>
</gene>
<dbReference type="InterPro" id="IPR002220">
    <property type="entry name" value="DapA-like"/>
</dbReference>
<sequence>MLPFRGLSAFPITPADPDGTIRCADLRAILQRAEKAGVDSVCVLGSTGGYAYLEPGQRRVVTEVTVAEIGGRVPVIVGVGALRTDVAQSLARHARETGADALLVAPMSYTPLTDDEVFAHYAAIAEAGDLPICIYNNPTTTHFTFSTDLLVRVSGIPQIRAVKMPLPADGNFTGEIADLRARLPDGFSVGYSADWGCAAAMLAGADAFYSVAGGTWPAEMLRLVRAAQSGDAAETARIETAFQPMWSLFRTSSSFRAVHRAANLLGLTDARPPRPILTLQDQDDALRRAMDALTAI</sequence>
<dbReference type="InterPro" id="IPR013785">
    <property type="entry name" value="Aldolase_TIM"/>
</dbReference>
<comment type="similarity">
    <text evidence="1 3">Belongs to the DapA family.</text>
</comment>
<keyword evidence="5" id="KW-1185">Reference proteome</keyword>
<dbReference type="PRINTS" id="PR00146">
    <property type="entry name" value="DHPICSNTHASE"/>
</dbReference>
<evidence type="ECO:0000256" key="1">
    <source>
        <dbReference type="ARBA" id="ARBA00007592"/>
    </source>
</evidence>
<dbReference type="PANTHER" id="PTHR12128">
    <property type="entry name" value="DIHYDRODIPICOLINATE SYNTHASE"/>
    <property type="match status" value="1"/>
</dbReference>
<dbReference type="SUPFAM" id="SSF51569">
    <property type="entry name" value="Aldolase"/>
    <property type="match status" value="1"/>
</dbReference>
<dbReference type="Gene3D" id="3.20.20.70">
    <property type="entry name" value="Aldolase class I"/>
    <property type="match status" value="1"/>
</dbReference>